<keyword evidence="3" id="KW-1185">Reference proteome</keyword>
<feature type="compositionally biased region" description="Low complexity" evidence="1">
    <location>
        <begin position="23"/>
        <end position="41"/>
    </location>
</feature>
<gene>
    <name evidence="2" type="ORF">F511_22881</name>
</gene>
<evidence type="ECO:0000313" key="3">
    <source>
        <dbReference type="Proteomes" id="UP000250235"/>
    </source>
</evidence>
<sequence>MRSRRTRRAQVAQALQGGRPVGQGAQSSQSSQSAHYPQQQQQVELFDASGIRVLCPDEWLITTLGTHPVATVVADSVELCIEFLDFLFGHTAGRGGNPAGGAPGGG</sequence>
<organism evidence="2 3">
    <name type="scientific">Dorcoceras hygrometricum</name>
    <dbReference type="NCBI Taxonomy" id="472368"/>
    <lineage>
        <taxon>Eukaryota</taxon>
        <taxon>Viridiplantae</taxon>
        <taxon>Streptophyta</taxon>
        <taxon>Embryophyta</taxon>
        <taxon>Tracheophyta</taxon>
        <taxon>Spermatophyta</taxon>
        <taxon>Magnoliopsida</taxon>
        <taxon>eudicotyledons</taxon>
        <taxon>Gunneridae</taxon>
        <taxon>Pentapetalae</taxon>
        <taxon>asterids</taxon>
        <taxon>lamiids</taxon>
        <taxon>Lamiales</taxon>
        <taxon>Gesneriaceae</taxon>
        <taxon>Didymocarpoideae</taxon>
        <taxon>Trichosporeae</taxon>
        <taxon>Loxocarpinae</taxon>
        <taxon>Dorcoceras</taxon>
    </lineage>
</organism>
<proteinExistence type="predicted"/>
<name>A0A2Z7AWI6_9LAMI</name>
<feature type="region of interest" description="Disordered" evidence="1">
    <location>
        <begin position="1"/>
        <end position="41"/>
    </location>
</feature>
<evidence type="ECO:0000313" key="2">
    <source>
        <dbReference type="EMBL" id="KZV23819.1"/>
    </source>
</evidence>
<protein>
    <submittedName>
        <fullName evidence="2">Uncharacterized protein</fullName>
    </submittedName>
</protein>
<dbReference type="EMBL" id="KV013372">
    <property type="protein sequence ID" value="KZV23819.1"/>
    <property type="molecule type" value="Genomic_DNA"/>
</dbReference>
<dbReference type="Proteomes" id="UP000250235">
    <property type="component" value="Unassembled WGS sequence"/>
</dbReference>
<dbReference type="AlphaFoldDB" id="A0A2Z7AWI6"/>
<reference evidence="2 3" key="1">
    <citation type="journal article" date="2015" name="Proc. Natl. Acad. Sci. U.S.A.">
        <title>The resurrection genome of Boea hygrometrica: A blueprint for survival of dehydration.</title>
        <authorList>
            <person name="Xiao L."/>
            <person name="Yang G."/>
            <person name="Zhang L."/>
            <person name="Yang X."/>
            <person name="Zhao S."/>
            <person name="Ji Z."/>
            <person name="Zhou Q."/>
            <person name="Hu M."/>
            <person name="Wang Y."/>
            <person name="Chen M."/>
            <person name="Xu Y."/>
            <person name="Jin H."/>
            <person name="Xiao X."/>
            <person name="Hu G."/>
            <person name="Bao F."/>
            <person name="Hu Y."/>
            <person name="Wan P."/>
            <person name="Li L."/>
            <person name="Deng X."/>
            <person name="Kuang T."/>
            <person name="Xiang C."/>
            <person name="Zhu J.K."/>
            <person name="Oliver M.J."/>
            <person name="He Y."/>
        </authorList>
    </citation>
    <scope>NUCLEOTIDE SEQUENCE [LARGE SCALE GENOMIC DNA]</scope>
    <source>
        <strain evidence="3">cv. XS01</strain>
    </source>
</reference>
<accession>A0A2Z7AWI6</accession>
<evidence type="ECO:0000256" key="1">
    <source>
        <dbReference type="SAM" id="MobiDB-lite"/>
    </source>
</evidence>